<dbReference type="Gene3D" id="1.10.1660.10">
    <property type="match status" value="1"/>
</dbReference>
<evidence type="ECO:0000313" key="4">
    <source>
        <dbReference type="Proteomes" id="UP000184452"/>
    </source>
</evidence>
<dbReference type="AlphaFoldDB" id="A0A1M6VVK3"/>
<organism evidence="3 4">
    <name type="scientific">Nocardiopsis flavescens</name>
    <dbReference type="NCBI Taxonomy" id="758803"/>
    <lineage>
        <taxon>Bacteria</taxon>
        <taxon>Bacillati</taxon>
        <taxon>Actinomycetota</taxon>
        <taxon>Actinomycetes</taxon>
        <taxon>Streptosporangiales</taxon>
        <taxon>Nocardiopsidaceae</taxon>
        <taxon>Nocardiopsis</taxon>
    </lineage>
</organism>
<evidence type="ECO:0000313" key="3">
    <source>
        <dbReference type="EMBL" id="SHK85497.1"/>
    </source>
</evidence>
<proteinExistence type="predicted"/>
<dbReference type="NCBIfam" id="TIGR01764">
    <property type="entry name" value="excise"/>
    <property type="match status" value="1"/>
</dbReference>
<protein>
    <submittedName>
        <fullName evidence="3">DNA binding domain-containing protein, excisionase family</fullName>
    </submittedName>
</protein>
<dbReference type="SUPFAM" id="SSF46955">
    <property type="entry name" value="Putative DNA-binding domain"/>
    <property type="match status" value="1"/>
</dbReference>
<feature type="domain" description="Helix-turn-helix" evidence="2">
    <location>
        <begin position="39"/>
        <end position="88"/>
    </location>
</feature>
<dbReference type="InterPro" id="IPR010093">
    <property type="entry name" value="SinI_DNA-bd"/>
</dbReference>
<dbReference type="Proteomes" id="UP000184452">
    <property type="component" value="Unassembled WGS sequence"/>
</dbReference>
<dbReference type="RefSeq" id="WP_084738140.1">
    <property type="nucleotide sequence ID" value="NZ_FQZK01000037.1"/>
</dbReference>
<dbReference type="EMBL" id="FQZK01000037">
    <property type="protein sequence ID" value="SHK85497.1"/>
    <property type="molecule type" value="Genomic_DNA"/>
</dbReference>
<keyword evidence="4" id="KW-1185">Reference proteome</keyword>
<reference evidence="3 4" key="1">
    <citation type="submission" date="2016-11" db="EMBL/GenBank/DDBJ databases">
        <authorList>
            <person name="Jaros S."/>
            <person name="Januszkiewicz K."/>
            <person name="Wedrychowicz H."/>
        </authorList>
    </citation>
    <scope>NUCLEOTIDE SEQUENCE [LARGE SCALE GENOMIC DNA]</scope>
    <source>
        <strain evidence="3 4">CGMCC 4.5723</strain>
    </source>
</reference>
<dbReference type="InterPro" id="IPR041657">
    <property type="entry name" value="HTH_17"/>
</dbReference>
<dbReference type="OrthoDB" id="9800334at2"/>
<dbReference type="STRING" id="758803.SAMN05421803_13738"/>
<evidence type="ECO:0000259" key="2">
    <source>
        <dbReference type="Pfam" id="PF12728"/>
    </source>
</evidence>
<sequence length="93" mass="10036">MHTEPPPLPSNLNPPLSPNPPPSRLAPLPPHTDPPLPELVTPGEVAALFGVDAKTVTRWVLRGKLPGVRTPSGHHRFLRTDVDRLLRQAGATP</sequence>
<feature type="region of interest" description="Disordered" evidence="1">
    <location>
        <begin position="1"/>
        <end position="39"/>
    </location>
</feature>
<accession>A0A1M6VVK3</accession>
<name>A0A1M6VVK3_9ACTN</name>
<dbReference type="CDD" id="cd04762">
    <property type="entry name" value="HTH_MerR-trunc"/>
    <property type="match status" value="1"/>
</dbReference>
<dbReference type="InterPro" id="IPR009061">
    <property type="entry name" value="DNA-bd_dom_put_sf"/>
</dbReference>
<evidence type="ECO:0000256" key="1">
    <source>
        <dbReference type="SAM" id="MobiDB-lite"/>
    </source>
</evidence>
<dbReference type="Pfam" id="PF12728">
    <property type="entry name" value="HTH_17"/>
    <property type="match status" value="1"/>
</dbReference>
<gene>
    <name evidence="3" type="ORF">SAMN05421803_13738</name>
</gene>
<feature type="compositionally biased region" description="Pro residues" evidence="1">
    <location>
        <begin position="15"/>
        <end position="37"/>
    </location>
</feature>
<dbReference type="GO" id="GO:0003677">
    <property type="term" value="F:DNA binding"/>
    <property type="evidence" value="ECO:0007669"/>
    <property type="project" value="InterPro"/>
</dbReference>